<dbReference type="KEGG" id="tps:THAPSDRAFT_23937"/>
<feature type="region of interest" description="Disordered" evidence="1">
    <location>
        <begin position="225"/>
        <end position="248"/>
    </location>
</feature>
<evidence type="ECO:0000256" key="1">
    <source>
        <dbReference type="SAM" id="MobiDB-lite"/>
    </source>
</evidence>
<proteinExistence type="predicted"/>
<gene>
    <name evidence="2" type="ORF">THAPSDRAFT_23937</name>
</gene>
<sequence length="703" mass="78013">MDELFDAESPLDGDVYDSYGDSGGMMMHQHQSTAVEADDAFGSFHEVVAPTTPVAAAASSPSFQSTSSLFHQRKHQLADSSLYSNIGMYHNHGAESNITTSYIDSGLLHSYQEAMKQASLYQKTLFAKQQINERLQQQQQQQQHSHQLMMSSRIHNPCDNVYANMMVALPSQQDHHQQPMSSNVQESLSDMNVKCPPKEEHHFVDPIQQNPSRRSIVPPKALVSSNQYSIPHPTTLSETNHRPPPTSHNPYNITSLALPADSDFLDPLHNYLRSVCIEIFTATEGHLKPPGKGARPSKVGQVGIRCVFCRHLPPKEVANQAICFPSRKEGIFEGIRNFQRVHVDACAHISDSVKERYNNVTVQSKSCKKRNQKAVRAYYAQAATELGLVDTTRGMVFGTPPNISGKPSKELLDIINAANDPTTSSSFWDSRLTSNGIDKATSMGKFESAASPATREVILNARREGTPIVYPQDFATTTDLLYLLFHQLAPCKPTYANIKRRHLTPEQCESMSGLCCKHCAFKSESNFRGFYFPIDADALADSSFTQTLSVHLIGCSNTPQVIKDAMEELKSLAKDHNVIMKRGSKRKFLEKVWGRMCSYYGKATTETPGEENSVLQKEKTVKKQDRRCSAPTPLHAANVINPVAGLSKEGPMRRLSQVDNMRWHDDRTSLGILMREPLMCFSPGSVDGDAIEAKAIGVSEALV</sequence>
<dbReference type="AlphaFoldDB" id="B8C7W9"/>
<dbReference type="EMBL" id="CM000645">
    <property type="protein sequence ID" value="EED90183.1"/>
    <property type="molecule type" value="Genomic_DNA"/>
</dbReference>
<reference evidence="2 3" key="2">
    <citation type="journal article" date="2008" name="Nature">
        <title>The Phaeodactylum genome reveals the evolutionary history of diatom genomes.</title>
        <authorList>
            <person name="Bowler C."/>
            <person name="Allen A.E."/>
            <person name="Badger J.H."/>
            <person name="Grimwood J."/>
            <person name="Jabbari K."/>
            <person name="Kuo A."/>
            <person name="Maheswari U."/>
            <person name="Martens C."/>
            <person name="Maumus F."/>
            <person name="Otillar R.P."/>
            <person name="Rayko E."/>
            <person name="Salamov A."/>
            <person name="Vandepoele K."/>
            <person name="Beszteri B."/>
            <person name="Gruber A."/>
            <person name="Heijde M."/>
            <person name="Katinka M."/>
            <person name="Mock T."/>
            <person name="Valentin K."/>
            <person name="Verret F."/>
            <person name="Berges J.A."/>
            <person name="Brownlee C."/>
            <person name="Cadoret J.P."/>
            <person name="Chiovitti A."/>
            <person name="Choi C.J."/>
            <person name="Coesel S."/>
            <person name="De Martino A."/>
            <person name="Detter J.C."/>
            <person name="Durkin C."/>
            <person name="Falciatore A."/>
            <person name="Fournet J."/>
            <person name="Haruta M."/>
            <person name="Huysman M.J."/>
            <person name="Jenkins B.D."/>
            <person name="Jiroutova K."/>
            <person name="Jorgensen R.E."/>
            <person name="Joubert Y."/>
            <person name="Kaplan A."/>
            <person name="Kroger N."/>
            <person name="Kroth P.G."/>
            <person name="La Roche J."/>
            <person name="Lindquist E."/>
            <person name="Lommer M."/>
            <person name="Martin-Jezequel V."/>
            <person name="Lopez P.J."/>
            <person name="Lucas S."/>
            <person name="Mangogna M."/>
            <person name="McGinnis K."/>
            <person name="Medlin L.K."/>
            <person name="Montsant A."/>
            <person name="Oudot-Le Secq M.P."/>
            <person name="Napoli C."/>
            <person name="Obornik M."/>
            <person name="Parker M.S."/>
            <person name="Petit J.L."/>
            <person name="Porcel B.M."/>
            <person name="Poulsen N."/>
            <person name="Robison M."/>
            <person name="Rychlewski L."/>
            <person name="Rynearson T.A."/>
            <person name="Schmutz J."/>
            <person name="Shapiro H."/>
            <person name="Siaut M."/>
            <person name="Stanley M."/>
            <person name="Sussman M.R."/>
            <person name="Taylor A.R."/>
            <person name="Vardi A."/>
            <person name="von Dassow P."/>
            <person name="Vyverman W."/>
            <person name="Willis A."/>
            <person name="Wyrwicz L.S."/>
            <person name="Rokhsar D.S."/>
            <person name="Weissenbach J."/>
            <person name="Armbrust E.V."/>
            <person name="Green B.R."/>
            <person name="Van de Peer Y."/>
            <person name="Grigoriev I.V."/>
        </authorList>
    </citation>
    <scope>NUCLEOTIDE SEQUENCE [LARGE SCALE GENOMIC DNA]</scope>
    <source>
        <strain evidence="2 3">CCMP1335</strain>
    </source>
</reference>
<keyword evidence="3" id="KW-1185">Reference proteome</keyword>
<dbReference type="eggNOG" id="ENOG502T6GG">
    <property type="taxonomic scope" value="Eukaryota"/>
</dbReference>
<dbReference type="HOGENOM" id="CLU_392586_0_0_1"/>
<reference evidence="2 3" key="1">
    <citation type="journal article" date="2004" name="Science">
        <title>The genome of the diatom Thalassiosira pseudonana: ecology, evolution, and metabolism.</title>
        <authorList>
            <person name="Armbrust E.V."/>
            <person name="Berges J.A."/>
            <person name="Bowler C."/>
            <person name="Green B.R."/>
            <person name="Martinez D."/>
            <person name="Putnam N.H."/>
            <person name="Zhou S."/>
            <person name="Allen A.E."/>
            <person name="Apt K.E."/>
            <person name="Bechner M."/>
            <person name="Brzezinski M.A."/>
            <person name="Chaal B.K."/>
            <person name="Chiovitti A."/>
            <person name="Davis A.K."/>
            <person name="Demarest M.S."/>
            <person name="Detter J.C."/>
            <person name="Glavina T."/>
            <person name="Goodstein D."/>
            <person name="Hadi M.Z."/>
            <person name="Hellsten U."/>
            <person name="Hildebrand M."/>
            <person name="Jenkins B.D."/>
            <person name="Jurka J."/>
            <person name="Kapitonov V.V."/>
            <person name="Kroger N."/>
            <person name="Lau W.W."/>
            <person name="Lane T.W."/>
            <person name="Larimer F.W."/>
            <person name="Lippmeier J.C."/>
            <person name="Lucas S."/>
            <person name="Medina M."/>
            <person name="Montsant A."/>
            <person name="Obornik M."/>
            <person name="Parker M.S."/>
            <person name="Palenik B."/>
            <person name="Pazour G.J."/>
            <person name="Richardson P.M."/>
            <person name="Rynearson T.A."/>
            <person name="Saito M.A."/>
            <person name="Schwartz D.C."/>
            <person name="Thamatrakoln K."/>
            <person name="Valentin K."/>
            <person name="Vardi A."/>
            <person name="Wilkerson F.P."/>
            <person name="Rokhsar D.S."/>
        </authorList>
    </citation>
    <scope>NUCLEOTIDE SEQUENCE [LARGE SCALE GENOMIC DNA]</scope>
    <source>
        <strain evidence="2 3">CCMP1335</strain>
    </source>
</reference>
<dbReference type="InParanoid" id="B8C7W9"/>
<name>B8C7W9_THAPS</name>
<dbReference type="PaxDb" id="35128-Thaps23937"/>
<dbReference type="GeneID" id="7449284"/>
<dbReference type="RefSeq" id="XP_002292208.1">
    <property type="nucleotide sequence ID" value="XM_002292172.1"/>
</dbReference>
<protein>
    <submittedName>
        <fullName evidence="2">Uncharacterized protein</fullName>
    </submittedName>
</protein>
<organism evidence="2 3">
    <name type="scientific">Thalassiosira pseudonana</name>
    <name type="common">Marine diatom</name>
    <name type="synonym">Cyclotella nana</name>
    <dbReference type="NCBI Taxonomy" id="35128"/>
    <lineage>
        <taxon>Eukaryota</taxon>
        <taxon>Sar</taxon>
        <taxon>Stramenopiles</taxon>
        <taxon>Ochrophyta</taxon>
        <taxon>Bacillariophyta</taxon>
        <taxon>Coscinodiscophyceae</taxon>
        <taxon>Thalassiosirophycidae</taxon>
        <taxon>Thalassiosirales</taxon>
        <taxon>Thalassiosiraceae</taxon>
        <taxon>Thalassiosira</taxon>
    </lineage>
</organism>
<dbReference type="Proteomes" id="UP000001449">
    <property type="component" value="Chromosome 9"/>
</dbReference>
<evidence type="ECO:0000313" key="2">
    <source>
        <dbReference type="EMBL" id="EED90183.1"/>
    </source>
</evidence>
<feature type="compositionally biased region" description="Polar residues" evidence="1">
    <location>
        <begin position="225"/>
        <end position="238"/>
    </location>
</feature>
<accession>B8C7W9</accession>
<evidence type="ECO:0000313" key="3">
    <source>
        <dbReference type="Proteomes" id="UP000001449"/>
    </source>
</evidence>